<name>A0A3P7JZ78_STRVU</name>
<gene>
    <name evidence="1" type="ORF">SVUK_LOCUS16615</name>
</gene>
<protein>
    <submittedName>
        <fullName evidence="1">Uncharacterized protein</fullName>
    </submittedName>
</protein>
<organism evidence="1 2">
    <name type="scientific">Strongylus vulgaris</name>
    <name type="common">Blood worm</name>
    <dbReference type="NCBI Taxonomy" id="40348"/>
    <lineage>
        <taxon>Eukaryota</taxon>
        <taxon>Metazoa</taxon>
        <taxon>Ecdysozoa</taxon>
        <taxon>Nematoda</taxon>
        <taxon>Chromadorea</taxon>
        <taxon>Rhabditida</taxon>
        <taxon>Rhabditina</taxon>
        <taxon>Rhabditomorpha</taxon>
        <taxon>Strongyloidea</taxon>
        <taxon>Strongylidae</taxon>
        <taxon>Strongylus</taxon>
    </lineage>
</organism>
<dbReference type="OrthoDB" id="5829932at2759"/>
<accession>A0A3P7JZ78</accession>
<sequence>MALNTMMKNNRKEINGVYLPLPNMDPINLHFITQKTFEKGIDTSAQDGTPNGALEAAKRICLLHSEIECEEALLNYHRTKAQSLRQQSKPLHQQLLNLGDLTSYSALRDREGEGMGVVVGVPGYDPVYVGAALNANKDTKLGLRFSPPE</sequence>
<dbReference type="EMBL" id="UYYB01113780">
    <property type="protein sequence ID" value="VDM81617.1"/>
    <property type="molecule type" value="Genomic_DNA"/>
</dbReference>
<proteinExistence type="predicted"/>
<evidence type="ECO:0000313" key="2">
    <source>
        <dbReference type="Proteomes" id="UP000270094"/>
    </source>
</evidence>
<dbReference type="Proteomes" id="UP000270094">
    <property type="component" value="Unassembled WGS sequence"/>
</dbReference>
<dbReference type="AlphaFoldDB" id="A0A3P7JZ78"/>
<reference evidence="1 2" key="1">
    <citation type="submission" date="2018-11" db="EMBL/GenBank/DDBJ databases">
        <authorList>
            <consortium name="Pathogen Informatics"/>
        </authorList>
    </citation>
    <scope>NUCLEOTIDE SEQUENCE [LARGE SCALE GENOMIC DNA]</scope>
</reference>
<evidence type="ECO:0000313" key="1">
    <source>
        <dbReference type="EMBL" id="VDM81617.1"/>
    </source>
</evidence>
<keyword evidence="2" id="KW-1185">Reference proteome</keyword>